<feature type="compositionally biased region" description="Low complexity" evidence="1">
    <location>
        <begin position="531"/>
        <end position="547"/>
    </location>
</feature>
<dbReference type="GeneID" id="54412000"/>
<feature type="region of interest" description="Disordered" evidence="1">
    <location>
        <begin position="398"/>
        <end position="585"/>
    </location>
</feature>
<dbReference type="AlphaFoldDB" id="A0A6A6ABE7"/>
<sequence length="814" mass="91080">MADYSYFDSKKGTKATPYGRGVGRGGEFHTTGLKNIDVLADADEVGLQKTEEKEQEKSKAKPVSHGEFYMRTINEAKQGGQDLVPRKKREGNAIVGLTAAQLEGAQRALSQVHVNEAEKLRQDKDTAIRKAQEARLLATLPSTLPIDINNKPNPTNNPVFYKAPHVLVGSVPGVPYPVSDTFTRCSNCTRDQHCPRHRSRYLFKTDISLCTGNHARLALHWDVSDPTNSKGRWSVEVKSYFERYANGHEEHEHCKEVFDPARRVPQLAKRVIDDIEDHQREERRRAMRGARGREFLLNEGRYGGWGSVTPFEYRGRDGEVGSRKRVEREIGTLLSFWLGEKRWQGMSEEERRAVKDRSVEKEWTVDEWKKTVHTATRVQGVDGEVEGKEGSRHVELGKWESGDDGALKGRRAEKRDERTMEVSESKSRPGEQGPLDLEDRAGSGDETTTAVEEVLKPKKKELSKEEQKMLKSIRHAEEKEAQKTAEEEHIAEMQADEEHSPSPLLQEGEDEEDVQEEIRSSSNTRESHDGATPSPKKTPAKKTNSNTGRKKSKRVNKLPERIDDSDEMADYSLPGSPAAKDTVEEGVGEHVDLEGGHRMGWEAYETAKVEEIQEEAEEFVEEGEIVENSDEDVVEVTETVEIIETTRTTVAVGQHAQVEVQDENLHGLSPTANRSSTSSPLGKRKRSSSEEGDRQKSVSSSPPKKRKSSPESSPPQKDLASPSESATSPPTSPLVSSGKRKFVDEDEDEDEGEVESRKVKKVRSNSEASSISSTEIQIFEDGSPKESGGVMERDEEIESENEESDDGLDDLFEE</sequence>
<name>A0A6A6ABE7_9PLEO</name>
<feature type="compositionally biased region" description="Low complexity" evidence="1">
    <location>
        <begin position="710"/>
        <end position="729"/>
    </location>
</feature>
<accession>A0A6A6ABE7</accession>
<feature type="compositionally biased region" description="Basic and acidic residues" evidence="1">
    <location>
        <begin position="453"/>
        <end position="500"/>
    </location>
</feature>
<gene>
    <name evidence="2" type="ORF">P153DRAFT_397552</name>
</gene>
<reference evidence="2" key="1">
    <citation type="journal article" date="2020" name="Stud. Mycol.">
        <title>101 Dothideomycetes genomes: a test case for predicting lifestyles and emergence of pathogens.</title>
        <authorList>
            <person name="Haridas S."/>
            <person name="Albert R."/>
            <person name="Binder M."/>
            <person name="Bloem J."/>
            <person name="Labutti K."/>
            <person name="Salamov A."/>
            <person name="Andreopoulos B."/>
            <person name="Baker S."/>
            <person name="Barry K."/>
            <person name="Bills G."/>
            <person name="Bluhm B."/>
            <person name="Cannon C."/>
            <person name="Castanera R."/>
            <person name="Culley D."/>
            <person name="Daum C."/>
            <person name="Ezra D."/>
            <person name="Gonzalez J."/>
            <person name="Henrissat B."/>
            <person name="Kuo A."/>
            <person name="Liang C."/>
            <person name="Lipzen A."/>
            <person name="Lutzoni F."/>
            <person name="Magnuson J."/>
            <person name="Mondo S."/>
            <person name="Nolan M."/>
            <person name="Ohm R."/>
            <person name="Pangilinan J."/>
            <person name="Park H.-J."/>
            <person name="Ramirez L."/>
            <person name="Alfaro M."/>
            <person name="Sun H."/>
            <person name="Tritt A."/>
            <person name="Yoshinaga Y."/>
            <person name="Zwiers L.-H."/>
            <person name="Turgeon B."/>
            <person name="Goodwin S."/>
            <person name="Spatafora J."/>
            <person name="Crous P."/>
            <person name="Grigoriev I."/>
        </authorList>
    </citation>
    <scope>NUCLEOTIDE SEQUENCE</scope>
    <source>
        <strain evidence="2">CBS 119687</strain>
    </source>
</reference>
<organism evidence="2 3">
    <name type="scientific">Dothidotthia symphoricarpi CBS 119687</name>
    <dbReference type="NCBI Taxonomy" id="1392245"/>
    <lineage>
        <taxon>Eukaryota</taxon>
        <taxon>Fungi</taxon>
        <taxon>Dikarya</taxon>
        <taxon>Ascomycota</taxon>
        <taxon>Pezizomycotina</taxon>
        <taxon>Dothideomycetes</taxon>
        <taxon>Pleosporomycetidae</taxon>
        <taxon>Pleosporales</taxon>
        <taxon>Dothidotthiaceae</taxon>
        <taxon>Dothidotthia</taxon>
    </lineage>
</organism>
<dbReference type="RefSeq" id="XP_033522874.1">
    <property type="nucleotide sequence ID" value="XM_033671568.1"/>
</dbReference>
<feature type="region of interest" description="Disordered" evidence="1">
    <location>
        <begin position="649"/>
        <end position="814"/>
    </location>
</feature>
<feature type="compositionally biased region" description="Basic and acidic residues" evidence="1">
    <location>
        <begin position="398"/>
        <end position="407"/>
    </location>
</feature>
<evidence type="ECO:0000313" key="3">
    <source>
        <dbReference type="Proteomes" id="UP000799771"/>
    </source>
</evidence>
<keyword evidence="3" id="KW-1185">Reference proteome</keyword>
<feature type="region of interest" description="Disordered" evidence="1">
    <location>
        <begin position="1"/>
        <end position="27"/>
    </location>
</feature>
<protein>
    <submittedName>
        <fullName evidence="2">Uncharacterized protein</fullName>
    </submittedName>
</protein>
<dbReference type="Proteomes" id="UP000799771">
    <property type="component" value="Unassembled WGS sequence"/>
</dbReference>
<evidence type="ECO:0000313" key="2">
    <source>
        <dbReference type="EMBL" id="KAF2128485.1"/>
    </source>
</evidence>
<evidence type="ECO:0000256" key="1">
    <source>
        <dbReference type="SAM" id="MobiDB-lite"/>
    </source>
</evidence>
<feature type="compositionally biased region" description="Acidic residues" evidence="1">
    <location>
        <begin position="744"/>
        <end position="753"/>
    </location>
</feature>
<feature type="compositionally biased region" description="Basic and acidic residues" evidence="1">
    <location>
        <begin position="687"/>
        <end position="696"/>
    </location>
</feature>
<proteinExistence type="predicted"/>
<feature type="compositionally biased region" description="Acidic residues" evidence="1">
    <location>
        <begin position="793"/>
        <end position="814"/>
    </location>
</feature>
<feature type="compositionally biased region" description="Basic and acidic residues" evidence="1">
    <location>
        <begin position="413"/>
        <end position="429"/>
    </location>
</feature>
<dbReference type="OrthoDB" id="3800747at2759"/>
<feature type="compositionally biased region" description="Polar residues" evidence="1">
    <location>
        <begin position="670"/>
        <end position="680"/>
    </location>
</feature>
<dbReference type="EMBL" id="ML977508">
    <property type="protein sequence ID" value="KAF2128485.1"/>
    <property type="molecule type" value="Genomic_DNA"/>
</dbReference>